<feature type="domain" description="PNPLA" evidence="5">
    <location>
        <begin position="1"/>
        <end position="128"/>
    </location>
</feature>
<dbReference type="GO" id="GO:0016020">
    <property type="term" value="C:membrane"/>
    <property type="evidence" value="ECO:0007669"/>
    <property type="project" value="TreeGrafter"/>
</dbReference>
<evidence type="ECO:0000256" key="3">
    <source>
        <dbReference type="ARBA" id="ARBA00023098"/>
    </source>
</evidence>
<dbReference type="AlphaFoldDB" id="A0A6A5TMF4"/>
<evidence type="ECO:0000313" key="6">
    <source>
        <dbReference type="EMBL" id="KAF1953384.1"/>
    </source>
</evidence>
<dbReference type="Pfam" id="PF01734">
    <property type="entry name" value="Patatin"/>
    <property type="match status" value="1"/>
</dbReference>
<dbReference type="Gene3D" id="3.40.1090.10">
    <property type="entry name" value="Cytosolic phospholipase A2 catalytic domain"/>
    <property type="match status" value="1"/>
</dbReference>
<evidence type="ECO:0000256" key="4">
    <source>
        <dbReference type="PROSITE-ProRule" id="PRU01161"/>
    </source>
</evidence>
<dbReference type="SUPFAM" id="SSF52151">
    <property type="entry name" value="FabD/lysophospholipase-like"/>
    <property type="match status" value="1"/>
</dbReference>
<feature type="short sequence motif" description="DGA/G" evidence="4">
    <location>
        <begin position="115"/>
        <end position="117"/>
    </location>
</feature>
<dbReference type="GO" id="GO:0019369">
    <property type="term" value="P:arachidonate metabolic process"/>
    <property type="evidence" value="ECO:0007669"/>
    <property type="project" value="TreeGrafter"/>
</dbReference>
<dbReference type="PROSITE" id="PS51635">
    <property type="entry name" value="PNPLA"/>
    <property type="match status" value="1"/>
</dbReference>
<proteinExistence type="predicted"/>
<dbReference type="GO" id="GO:0046486">
    <property type="term" value="P:glycerolipid metabolic process"/>
    <property type="evidence" value="ECO:0007669"/>
    <property type="project" value="UniProtKB-ARBA"/>
</dbReference>
<comment type="caution">
    <text evidence="4">Lacks conserved residue(s) required for the propagation of feature annotation.</text>
</comment>
<keyword evidence="2" id="KW-0442">Lipid degradation</keyword>
<evidence type="ECO:0000256" key="1">
    <source>
        <dbReference type="ARBA" id="ARBA00022801"/>
    </source>
</evidence>
<organism evidence="6 7">
    <name type="scientific">Byssothecium circinans</name>
    <dbReference type="NCBI Taxonomy" id="147558"/>
    <lineage>
        <taxon>Eukaryota</taxon>
        <taxon>Fungi</taxon>
        <taxon>Dikarya</taxon>
        <taxon>Ascomycota</taxon>
        <taxon>Pezizomycotina</taxon>
        <taxon>Dothideomycetes</taxon>
        <taxon>Pleosporomycetidae</taxon>
        <taxon>Pleosporales</taxon>
        <taxon>Massarineae</taxon>
        <taxon>Massarinaceae</taxon>
        <taxon>Byssothecium</taxon>
    </lineage>
</organism>
<dbReference type="PANTHER" id="PTHR24185">
    <property type="entry name" value="CALCIUM-INDEPENDENT PHOSPHOLIPASE A2-GAMMA"/>
    <property type="match status" value="1"/>
</dbReference>
<name>A0A6A5TMF4_9PLEO</name>
<dbReference type="PANTHER" id="PTHR24185:SF1">
    <property type="entry name" value="CALCIUM-INDEPENDENT PHOSPHOLIPASE A2-GAMMA"/>
    <property type="match status" value="1"/>
</dbReference>
<keyword evidence="1" id="KW-0378">Hydrolase</keyword>
<dbReference type="InterPro" id="IPR016035">
    <property type="entry name" value="Acyl_Trfase/lysoPLipase"/>
</dbReference>
<dbReference type="InterPro" id="IPR002641">
    <property type="entry name" value="PNPLA_dom"/>
</dbReference>
<keyword evidence="7" id="KW-1185">Reference proteome</keyword>
<evidence type="ECO:0000256" key="2">
    <source>
        <dbReference type="ARBA" id="ARBA00022963"/>
    </source>
</evidence>
<gene>
    <name evidence="6" type="ORF">CC80DRAFT_494671</name>
</gene>
<evidence type="ECO:0000313" key="7">
    <source>
        <dbReference type="Proteomes" id="UP000800035"/>
    </source>
</evidence>
<sequence length="447" mass="51094">MLQPVISTINHGTYLTGPLEKAFKEVFPPDYVLFGGNKNSEGVSVKAAVTTTTRQSRVVVLSNYNRKSPKIPLNHFHRPGPEKEMMLWEAARATSAAPSYFRPFAHTASEQVYLDGGIYHNSPILVADVESKAIWPSSRDRQPDIILSVGTGIDPRKETAVDTSVAVEALVSSVGSDLPIDRDRRSYLEVLMRLGYDHLINGLDSERAWNEWLQIKAPDPRNERRYRRLNVRFKGPVRMDKFDDIKKCRDAVTEQIDDTEILKIADQLISSCFYFHFEQEEIRELRNGGYDCTGRISCRLFGDSLQKLGAHLEKLSGPPKPGHFRPSFVIREIRPNRKRTRKLLEIKPDWPKTMRGEKKFAMDVPLVLISSERAETEILLKLRPDQEDKDLFPISGFPRRLQDDHKVILQERWGSQLIPHKLATKLNRSTTLSRVLTGGIRERDDSN</sequence>
<dbReference type="OrthoDB" id="3798950at2759"/>
<keyword evidence="3" id="KW-0443">Lipid metabolism</keyword>
<dbReference type="GO" id="GO:0016042">
    <property type="term" value="P:lipid catabolic process"/>
    <property type="evidence" value="ECO:0007669"/>
    <property type="project" value="UniProtKB-KW"/>
</dbReference>
<dbReference type="EMBL" id="ML977004">
    <property type="protein sequence ID" value="KAF1953384.1"/>
    <property type="molecule type" value="Genomic_DNA"/>
</dbReference>
<dbReference type="Proteomes" id="UP000800035">
    <property type="component" value="Unassembled WGS sequence"/>
</dbReference>
<reference evidence="6" key="1">
    <citation type="journal article" date="2020" name="Stud. Mycol.">
        <title>101 Dothideomycetes genomes: a test case for predicting lifestyles and emergence of pathogens.</title>
        <authorList>
            <person name="Haridas S."/>
            <person name="Albert R."/>
            <person name="Binder M."/>
            <person name="Bloem J."/>
            <person name="Labutti K."/>
            <person name="Salamov A."/>
            <person name="Andreopoulos B."/>
            <person name="Baker S."/>
            <person name="Barry K."/>
            <person name="Bills G."/>
            <person name="Bluhm B."/>
            <person name="Cannon C."/>
            <person name="Castanera R."/>
            <person name="Culley D."/>
            <person name="Daum C."/>
            <person name="Ezra D."/>
            <person name="Gonzalez J."/>
            <person name="Henrissat B."/>
            <person name="Kuo A."/>
            <person name="Liang C."/>
            <person name="Lipzen A."/>
            <person name="Lutzoni F."/>
            <person name="Magnuson J."/>
            <person name="Mondo S."/>
            <person name="Nolan M."/>
            <person name="Ohm R."/>
            <person name="Pangilinan J."/>
            <person name="Park H.-J."/>
            <person name="Ramirez L."/>
            <person name="Alfaro M."/>
            <person name="Sun H."/>
            <person name="Tritt A."/>
            <person name="Yoshinaga Y."/>
            <person name="Zwiers L.-H."/>
            <person name="Turgeon B."/>
            <person name="Goodwin S."/>
            <person name="Spatafora J."/>
            <person name="Crous P."/>
            <person name="Grigoriev I."/>
        </authorList>
    </citation>
    <scope>NUCLEOTIDE SEQUENCE</scope>
    <source>
        <strain evidence="6">CBS 675.92</strain>
    </source>
</reference>
<accession>A0A6A5TMF4</accession>
<protein>
    <submittedName>
        <fullName evidence="6">FabD/lysophospholipase-like protein</fullName>
    </submittedName>
</protein>
<dbReference type="GO" id="GO:0047499">
    <property type="term" value="F:calcium-independent phospholipase A2 activity"/>
    <property type="evidence" value="ECO:0007669"/>
    <property type="project" value="TreeGrafter"/>
</dbReference>
<evidence type="ECO:0000259" key="5">
    <source>
        <dbReference type="PROSITE" id="PS51635"/>
    </source>
</evidence>